<comment type="similarity">
    <text evidence="1">Belongs to the protein kinase superfamily. TKL Ser/Thr protein kinase family. ROCO subfamily.</text>
</comment>
<dbReference type="SMART" id="SM00220">
    <property type="entry name" value="S_TKc"/>
    <property type="match status" value="1"/>
</dbReference>
<evidence type="ECO:0000256" key="4">
    <source>
        <dbReference type="ARBA" id="ARBA00022840"/>
    </source>
</evidence>
<evidence type="ECO:0000256" key="5">
    <source>
        <dbReference type="PROSITE-ProRule" id="PRU10141"/>
    </source>
</evidence>
<dbReference type="InterPro" id="IPR017441">
    <property type="entry name" value="Protein_kinase_ATP_BS"/>
</dbReference>
<organism evidence="9 10">
    <name type="scientific">Pocillopora meandrina</name>
    <dbReference type="NCBI Taxonomy" id="46732"/>
    <lineage>
        <taxon>Eukaryota</taxon>
        <taxon>Metazoa</taxon>
        <taxon>Cnidaria</taxon>
        <taxon>Anthozoa</taxon>
        <taxon>Hexacorallia</taxon>
        <taxon>Scleractinia</taxon>
        <taxon>Astrocoeniina</taxon>
        <taxon>Pocilloporidae</taxon>
        <taxon>Pocillopora</taxon>
    </lineage>
</organism>
<protein>
    <recommendedName>
        <fullName evidence="8">Protein kinase domain-containing protein</fullName>
    </recommendedName>
</protein>
<evidence type="ECO:0000313" key="9">
    <source>
        <dbReference type="EMBL" id="CAH3120307.1"/>
    </source>
</evidence>
<dbReference type="InterPro" id="IPR011009">
    <property type="entry name" value="Kinase-like_dom_sf"/>
</dbReference>
<dbReference type="GO" id="GO:0005524">
    <property type="term" value="F:ATP binding"/>
    <property type="evidence" value="ECO:0007669"/>
    <property type="project" value="UniProtKB-UniRule"/>
</dbReference>
<gene>
    <name evidence="9" type="ORF">PMEA_00008184</name>
</gene>
<keyword evidence="10" id="KW-1185">Reference proteome</keyword>
<keyword evidence="6" id="KW-0175">Coiled coil</keyword>
<dbReference type="SUPFAM" id="SSF56112">
    <property type="entry name" value="Protein kinase-like (PK-like)"/>
    <property type="match status" value="1"/>
</dbReference>
<dbReference type="InterPro" id="IPR045063">
    <property type="entry name" value="Dynamin_N"/>
</dbReference>
<dbReference type="InterPro" id="IPR008271">
    <property type="entry name" value="Ser/Thr_kinase_AS"/>
</dbReference>
<dbReference type="PANTHER" id="PTHR26392">
    <property type="entry name" value="MITOGEN-ACTIVATED PROTEIN KINASE KINASE KINASE 7-RELATED"/>
    <property type="match status" value="1"/>
</dbReference>
<dbReference type="Pfam" id="PF07714">
    <property type="entry name" value="PK_Tyr_Ser-Thr"/>
    <property type="match status" value="1"/>
</dbReference>
<keyword evidence="4 5" id="KW-0067">ATP-binding</keyword>
<keyword evidence="3 5" id="KW-0547">Nucleotide-binding</keyword>
<evidence type="ECO:0000256" key="3">
    <source>
        <dbReference type="ARBA" id="ARBA00022741"/>
    </source>
</evidence>
<dbReference type="Proteomes" id="UP001159428">
    <property type="component" value="Unassembled WGS sequence"/>
</dbReference>
<name>A0AAU9WNM6_9CNID</name>
<dbReference type="Gene3D" id="1.10.510.10">
    <property type="entry name" value="Transferase(Phosphotransferase) domain 1"/>
    <property type="match status" value="1"/>
</dbReference>
<dbReference type="PANTHER" id="PTHR26392:SF92">
    <property type="entry name" value="PROTEIN KINASE DOMAIN-CONTAINING PROTEIN"/>
    <property type="match status" value="1"/>
</dbReference>
<keyword evidence="2" id="KW-0418">Kinase</keyword>
<reference evidence="9 10" key="1">
    <citation type="submission" date="2022-05" db="EMBL/GenBank/DDBJ databases">
        <authorList>
            <consortium name="Genoscope - CEA"/>
            <person name="William W."/>
        </authorList>
    </citation>
    <scope>NUCLEOTIDE SEQUENCE [LARGE SCALE GENOMIC DNA]</scope>
</reference>
<dbReference type="InterPro" id="IPR027417">
    <property type="entry name" value="P-loop_NTPase"/>
</dbReference>
<accession>A0AAU9WNM6</accession>
<proteinExistence type="inferred from homology"/>
<feature type="domain" description="Protein kinase" evidence="8">
    <location>
        <begin position="721"/>
        <end position="991"/>
    </location>
</feature>
<evidence type="ECO:0000259" key="8">
    <source>
        <dbReference type="PROSITE" id="PS50011"/>
    </source>
</evidence>
<dbReference type="InterPro" id="IPR001245">
    <property type="entry name" value="Ser-Thr/Tyr_kinase_cat_dom"/>
</dbReference>
<dbReference type="GO" id="GO:0004674">
    <property type="term" value="F:protein serine/threonine kinase activity"/>
    <property type="evidence" value="ECO:0007669"/>
    <property type="project" value="UniProtKB-KW"/>
</dbReference>
<comment type="caution">
    <text evidence="9">The sequence shown here is derived from an EMBL/GenBank/DDBJ whole genome shotgun (WGS) entry which is preliminary data.</text>
</comment>
<feature type="coiled-coil region" evidence="6">
    <location>
        <begin position="403"/>
        <end position="444"/>
    </location>
</feature>
<sequence length="1057" mass="121783">MMSTGLEKVDTIDDIQEACELVKSFGLSTKGLDSLKEVKNKLREHLKGLEETSSRKIGETHEVISNAGKSDADKRRKLLDLYKRTELFMGQFEAEFLEILEKSFEDLNKSLQERKQNVEPSDQYVVLVAGETSAGKSSVINLILGEDLLPSRTLSTTSTICELKYGEKPMVGVHYKPNGTKTPEPAFHELNDGSKTYKEQIEKFVYVKEDREKTPYEKIELFFPHPLFKENVMIVDSPGVGESDVMSSFVLNYLPRAFCFMYVLCTSNAGGIQPDRLGKLLTCAQDLRKSANLDLSLSAACTLFVCNKWDLVEDNEREEVKKDTVKKLTRILGNFNPKSQIVYLSCKTAQLAQTYGVVTEDFSNLITGISNLVVSSMKNNLQMNTRWLEDLLDRMSRQVRIKLKSAKMSHQETEEKIKRLLSRMEELQNSQKRIFDELSEHQLKIFEDILEKLALHFKSEGTISSFCDWSEEEVPKPLGTWRETKNEVLKCVSERTHQFVQHWENEENEFDRARVSLIQHCCKKYDIMEEEMREVAEDFFIVDEVEGDLPQDEGGQNLKRSRVRERLQTSTAPPWLRQGLASVVIGSPLSILGTKLKRKLHYKTKLDTFRDDPCAYMSKRSQKCLKVISTRDRLLPFINEQLEDAVLYLRRIKEKIPKLREGDELIYQRLLEDERGSTEIRKIYEPLNNELESLRREITVYTLREIKQSDFAREELECDFGNLDSVIGRGSFSTVFRGVLHRKGSPEIMVAIKMYSDLLTTNNVWHFVDEERALRKLRHPNIVGFYGTNLHHGPNGTKVMIVLELCSCSLRYRVHTHPEDSPARSSNDTVKKKVLSWAQHILEALHYIHSEGFVHRDLKLENLLLTHGEKVKLADVGVAKHEKEITGTMVGTSLYLAPEVFEGRIYNSKADMYSFGFVLWEIWYGEQAFQTAMTTCGVYQLEKMRQGCRPAHIEGTNHPWEIWKHVMTNCWNEDPRVRLTAKKALESFKELQEAEIQPKRKPVPLPRSRSRPLSQSKTPPPTKPKPARRPNKQGGVSVSYYKKVEAESVHFELKEKK</sequence>
<dbReference type="InterPro" id="IPR000719">
    <property type="entry name" value="Prot_kinase_dom"/>
</dbReference>
<keyword evidence="2" id="KW-0723">Serine/threonine-protein kinase</keyword>
<evidence type="ECO:0000256" key="7">
    <source>
        <dbReference type="SAM" id="MobiDB-lite"/>
    </source>
</evidence>
<dbReference type="EMBL" id="CALNXJ010000017">
    <property type="protein sequence ID" value="CAH3120307.1"/>
    <property type="molecule type" value="Genomic_DNA"/>
</dbReference>
<keyword evidence="2" id="KW-0808">Transferase</keyword>
<dbReference type="AlphaFoldDB" id="A0AAU9WNM6"/>
<dbReference type="PROSITE" id="PS50011">
    <property type="entry name" value="PROTEIN_KINASE_DOM"/>
    <property type="match status" value="1"/>
</dbReference>
<dbReference type="Pfam" id="PF00350">
    <property type="entry name" value="Dynamin_N"/>
    <property type="match status" value="1"/>
</dbReference>
<feature type="region of interest" description="Disordered" evidence="7">
    <location>
        <begin position="993"/>
        <end position="1039"/>
    </location>
</feature>
<dbReference type="SUPFAM" id="SSF52540">
    <property type="entry name" value="P-loop containing nucleoside triphosphate hydrolases"/>
    <property type="match status" value="1"/>
</dbReference>
<evidence type="ECO:0000313" key="10">
    <source>
        <dbReference type="Proteomes" id="UP001159428"/>
    </source>
</evidence>
<evidence type="ECO:0000256" key="6">
    <source>
        <dbReference type="SAM" id="Coils"/>
    </source>
</evidence>
<feature type="binding site" evidence="5">
    <location>
        <position position="753"/>
    </location>
    <ligand>
        <name>ATP</name>
        <dbReference type="ChEBI" id="CHEBI:30616"/>
    </ligand>
</feature>
<evidence type="ECO:0000256" key="1">
    <source>
        <dbReference type="ARBA" id="ARBA00008171"/>
    </source>
</evidence>
<dbReference type="PROSITE" id="PS00108">
    <property type="entry name" value="PROTEIN_KINASE_ST"/>
    <property type="match status" value="1"/>
</dbReference>
<dbReference type="PROSITE" id="PS00107">
    <property type="entry name" value="PROTEIN_KINASE_ATP"/>
    <property type="match status" value="1"/>
</dbReference>
<evidence type="ECO:0000256" key="2">
    <source>
        <dbReference type="ARBA" id="ARBA00022527"/>
    </source>
</evidence>
<dbReference type="Gene3D" id="3.40.50.300">
    <property type="entry name" value="P-loop containing nucleotide triphosphate hydrolases"/>
    <property type="match status" value="1"/>
</dbReference>